<protein>
    <submittedName>
        <fullName evidence="1">Uncharacterized protein</fullName>
    </submittedName>
</protein>
<dbReference type="EMBL" id="JASCZI010181558">
    <property type="protein sequence ID" value="MED6184540.1"/>
    <property type="molecule type" value="Genomic_DNA"/>
</dbReference>
<gene>
    <name evidence="1" type="ORF">PIB30_048306</name>
</gene>
<accession>A0ABU6WHE6</accession>
<name>A0ABU6WHE6_9FABA</name>
<evidence type="ECO:0000313" key="1">
    <source>
        <dbReference type="EMBL" id="MED6184540.1"/>
    </source>
</evidence>
<proteinExistence type="predicted"/>
<reference evidence="1 2" key="1">
    <citation type="journal article" date="2023" name="Plants (Basel)">
        <title>Bridging the Gap: Combining Genomics and Transcriptomics Approaches to Understand Stylosanthes scabra, an Orphan Legume from the Brazilian Caatinga.</title>
        <authorList>
            <person name="Ferreira-Neto J.R.C."/>
            <person name="da Silva M.D."/>
            <person name="Binneck E."/>
            <person name="de Melo N.F."/>
            <person name="da Silva R.H."/>
            <person name="de Melo A.L.T.M."/>
            <person name="Pandolfi V."/>
            <person name="Bustamante F.O."/>
            <person name="Brasileiro-Vidal A.C."/>
            <person name="Benko-Iseppon A.M."/>
        </authorList>
    </citation>
    <scope>NUCLEOTIDE SEQUENCE [LARGE SCALE GENOMIC DNA]</scope>
    <source>
        <tissue evidence="1">Leaves</tissue>
    </source>
</reference>
<comment type="caution">
    <text evidence="1">The sequence shown here is derived from an EMBL/GenBank/DDBJ whole genome shotgun (WGS) entry which is preliminary data.</text>
</comment>
<sequence length="196" mass="22063">MRKKTCWRRARWSREAQRRRVSDDGTALTRVVEWNTFGREEESHAEKRRRWLLRVGPNLGRPWPLGSAIVYVAFFSCVPLVFEMDCAPTSAAEDLDGPEESNGALVLTDFNLPELLDSSLDVAIDAVEAENTRTWQRNSQHRSLSIPAEVSSVASSIDSAKTSTSGKPWMVDNASDETLVLCEGLGDWKWWCAMSD</sequence>
<organism evidence="1 2">
    <name type="scientific">Stylosanthes scabra</name>
    <dbReference type="NCBI Taxonomy" id="79078"/>
    <lineage>
        <taxon>Eukaryota</taxon>
        <taxon>Viridiplantae</taxon>
        <taxon>Streptophyta</taxon>
        <taxon>Embryophyta</taxon>
        <taxon>Tracheophyta</taxon>
        <taxon>Spermatophyta</taxon>
        <taxon>Magnoliopsida</taxon>
        <taxon>eudicotyledons</taxon>
        <taxon>Gunneridae</taxon>
        <taxon>Pentapetalae</taxon>
        <taxon>rosids</taxon>
        <taxon>fabids</taxon>
        <taxon>Fabales</taxon>
        <taxon>Fabaceae</taxon>
        <taxon>Papilionoideae</taxon>
        <taxon>50 kb inversion clade</taxon>
        <taxon>dalbergioids sensu lato</taxon>
        <taxon>Dalbergieae</taxon>
        <taxon>Pterocarpus clade</taxon>
        <taxon>Stylosanthes</taxon>
    </lineage>
</organism>
<dbReference type="Proteomes" id="UP001341840">
    <property type="component" value="Unassembled WGS sequence"/>
</dbReference>
<evidence type="ECO:0000313" key="2">
    <source>
        <dbReference type="Proteomes" id="UP001341840"/>
    </source>
</evidence>
<keyword evidence="2" id="KW-1185">Reference proteome</keyword>